<dbReference type="AlphaFoldDB" id="A0A7W5H3D3"/>
<proteinExistence type="predicted"/>
<name>A0A7W5H3D3_9PORP</name>
<dbReference type="Proteomes" id="UP000544222">
    <property type="component" value="Unassembled WGS sequence"/>
</dbReference>
<organism evidence="1 2">
    <name type="scientific">Microbacter margulisiae</name>
    <dbReference type="NCBI Taxonomy" id="1350067"/>
    <lineage>
        <taxon>Bacteria</taxon>
        <taxon>Pseudomonadati</taxon>
        <taxon>Bacteroidota</taxon>
        <taxon>Bacteroidia</taxon>
        <taxon>Bacteroidales</taxon>
        <taxon>Porphyromonadaceae</taxon>
        <taxon>Microbacter</taxon>
    </lineage>
</organism>
<sequence>MKKIRALYDFIRFPIPVKITFCSSVLEQLTGNILFPEPDVPLAEAKTKVDKLNTTYLASKDGSHTAVSAMHDAEEEVDYDFRILAAYVNRIANGDETAILSSGFHIMKQPVSIQKPVLAAIDGDNSGYVYLIAKAVSTAGSYIWQMAKDKLPETEEGWSIAGYSTQAYFQVKGLDVAARYYFRMAAITPTKTTDYTPAVMKVVM</sequence>
<dbReference type="RefSeq" id="WP_183414240.1">
    <property type="nucleotide sequence ID" value="NZ_JACHYB010000002.1"/>
</dbReference>
<reference evidence="1 2" key="1">
    <citation type="submission" date="2020-08" db="EMBL/GenBank/DDBJ databases">
        <title>Genomic Encyclopedia of Type Strains, Phase IV (KMG-IV): sequencing the most valuable type-strain genomes for metagenomic binning, comparative biology and taxonomic classification.</title>
        <authorList>
            <person name="Goeker M."/>
        </authorList>
    </citation>
    <scope>NUCLEOTIDE SEQUENCE [LARGE SCALE GENOMIC DNA]</scope>
    <source>
        <strain evidence="1 2">DSM 27471</strain>
    </source>
</reference>
<evidence type="ECO:0000313" key="2">
    <source>
        <dbReference type="Proteomes" id="UP000544222"/>
    </source>
</evidence>
<accession>A0A7W5H3D3</accession>
<evidence type="ECO:0000313" key="1">
    <source>
        <dbReference type="EMBL" id="MBB3188494.1"/>
    </source>
</evidence>
<dbReference type="EMBL" id="JACHYB010000002">
    <property type="protein sequence ID" value="MBB3188494.1"/>
    <property type="molecule type" value="Genomic_DNA"/>
</dbReference>
<gene>
    <name evidence="1" type="ORF">FHX64_002692</name>
</gene>
<evidence type="ECO:0008006" key="3">
    <source>
        <dbReference type="Google" id="ProtNLM"/>
    </source>
</evidence>
<protein>
    <recommendedName>
        <fullName evidence="3">Fibronectin type-III domain-containing protein</fullName>
    </recommendedName>
</protein>
<comment type="caution">
    <text evidence="1">The sequence shown here is derived from an EMBL/GenBank/DDBJ whole genome shotgun (WGS) entry which is preliminary data.</text>
</comment>
<keyword evidence="2" id="KW-1185">Reference proteome</keyword>